<organism evidence="2 3">
    <name type="scientific">Negadavirga shengliensis</name>
    <dbReference type="NCBI Taxonomy" id="1389218"/>
    <lineage>
        <taxon>Bacteria</taxon>
        <taxon>Pseudomonadati</taxon>
        <taxon>Bacteroidota</taxon>
        <taxon>Cytophagia</taxon>
        <taxon>Cytophagales</taxon>
        <taxon>Cyclobacteriaceae</taxon>
        <taxon>Negadavirga</taxon>
    </lineage>
</organism>
<proteinExistence type="predicted"/>
<keyword evidence="3" id="KW-1185">Reference proteome</keyword>
<feature type="signal peptide" evidence="1">
    <location>
        <begin position="1"/>
        <end position="27"/>
    </location>
</feature>
<gene>
    <name evidence="2" type="ORF">ACFPFU_09980</name>
</gene>
<dbReference type="Proteomes" id="UP001595818">
    <property type="component" value="Unassembled WGS sequence"/>
</dbReference>
<feature type="chain" id="PRO_5046124439" description="Inverse autotransporter beta-domain domain-containing protein" evidence="1">
    <location>
        <begin position="28"/>
        <end position="333"/>
    </location>
</feature>
<name>A0ABV9T015_9BACT</name>
<keyword evidence="1" id="KW-0732">Signal</keyword>
<evidence type="ECO:0000313" key="3">
    <source>
        <dbReference type="Proteomes" id="UP001595818"/>
    </source>
</evidence>
<sequence>MNQLAASKVYSAFFLTICLVFTASVYAQEDDIFGIERKIRSRKSENELGNVFRNMVSNFSFEISGGGSFHQNNLNFNSETPGQYPIYPTLQENTLDLNREDTVSFSSSQFAFPLGVGARVNVFDFLSLGVGYGREWGRIDPFKTPAYEFRMDHGRYTFDKFYGSVGIILYDANKRISFLKWRYRKFSSGNHYMQSELKLRARQEFPWRYVLEGEFGSLFIRESYDKLLTAPDPYYAVGLRVEREFSEYTKLFVRPAVELRNLQYENVDLMEMQPIRQLLYTVHVGVGLRLPGTKRCKVPGCAVVMKHIHNGVEYRGSSIWKRQHRKIGQWYGN</sequence>
<protein>
    <recommendedName>
        <fullName evidence="4">Inverse autotransporter beta-domain domain-containing protein</fullName>
    </recommendedName>
</protein>
<dbReference type="RefSeq" id="WP_377064030.1">
    <property type="nucleotide sequence ID" value="NZ_JBHSJJ010000004.1"/>
</dbReference>
<comment type="caution">
    <text evidence="2">The sequence shown here is derived from an EMBL/GenBank/DDBJ whole genome shotgun (WGS) entry which is preliminary data.</text>
</comment>
<evidence type="ECO:0000256" key="1">
    <source>
        <dbReference type="SAM" id="SignalP"/>
    </source>
</evidence>
<evidence type="ECO:0000313" key="2">
    <source>
        <dbReference type="EMBL" id="MFC4872017.1"/>
    </source>
</evidence>
<accession>A0ABV9T015</accession>
<dbReference type="EMBL" id="JBHSJJ010000004">
    <property type="protein sequence ID" value="MFC4872017.1"/>
    <property type="molecule type" value="Genomic_DNA"/>
</dbReference>
<reference evidence="3" key="1">
    <citation type="journal article" date="2019" name="Int. J. Syst. Evol. Microbiol.">
        <title>The Global Catalogue of Microorganisms (GCM) 10K type strain sequencing project: providing services to taxonomists for standard genome sequencing and annotation.</title>
        <authorList>
            <consortium name="The Broad Institute Genomics Platform"/>
            <consortium name="The Broad Institute Genome Sequencing Center for Infectious Disease"/>
            <person name="Wu L."/>
            <person name="Ma J."/>
        </authorList>
    </citation>
    <scope>NUCLEOTIDE SEQUENCE [LARGE SCALE GENOMIC DNA]</scope>
    <source>
        <strain evidence="3">CGMCC 4.7466</strain>
    </source>
</reference>
<evidence type="ECO:0008006" key="4">
    <source>
        <dbReference type="Google" id="ProtNLM"/>
    </source>
</evidence>